<protein>
    <recommendedName>
        <fullName evidence="1">DUF6589 domain-containing protein</fullName>
    </recommendedName>
</protein>
<comment type="caution">
    <text evidence="2">The sequence shown here is derived from an EMBL/GenBank/DDBJ whole genome shotgun (WGS) entry which is preliminary data.</text>
</comment>
<organism evidence="2 3">
    <name type="scientific">Ephemerocybe angulata</name>
    <dbReference type="NCBI Taxonomy" id="980116"/>
    <lineage>
        <taxon>Eukaryota</taxon>
        <taxon>Fungi</taxon>
        <taxon>Dikarya</taxon>
        <taxon>Basidiomycota</taxon>
        <taxon>Agaricomycotina</taxon>
        <taxon>Agaricomycetes</taxon>
        <taxon>Agaricomycetidae</taxon>
        <taxon>Agaricales</taxon>
        <taxon>Agaricineae</taxon>
        <taxon>Psathyrellaceae</taxon>
        <taxon>Ephemerocybe</taxon>
    </lineage>
</organism>
<evidence type="ECO:0000313" key="3">
    <source>
        <dbReference type="Proteomes" id="UP000521943"/>
    </source>
</evidence>
<sequence>DPVHENVVRLTQDLLLLKELIAAMKDGNFGCIEDILVELALFYCGAGVHNYANETLHLFYNL</sequence>
<feature type="domain" description="DUF6589" evidence="1">
    <location>
        <begin position="1"/>
        <end position="62"/>
    </location>
</feature>
<gene>
    <name evidence="2" type="ORF">DFP72DRAFT_806861</name>
</gene>
<name>A0A8H6I5D9_9AGAR</name>
<dbReference type="AlphaFoldDB" id="A0A8H6I5D9"/>
<dbReference type="OrthoDB" id="2496395at2759"/>
<feature type="non-terminal residue" evidence="2">
    <location>
        <position position="1"/>
    </location>
</feature>
<dbReference type="Proteomes" id="UP000521943">
    <property type="component" value="Unassembled WGS sequence"/>
</dbReference>
<dbReference type="EMBL" id="JACGCI010000016">
    <property type="protein sequence ID" value="KAF6759086.1"/>
    <property type="molecule type" value="Genomic_DNA"/>
</dbReference>
<dbReference type="Pfam" id="PF20231">
    <property type="entry name" value="DUF6589"/>
    <property type="match status" value="1"/>
</dbReference>
<evidence type="ECO:0000313" key="2">
    <source>
        <dbReference type="EMBL" id="KAF6759086.1"/>
    </source>
</evidence>
<keyword evidence="3" id="KW-1185">Reference proteome</keyword>
<proteinExistence type="predicted"/>
<reference evidence="2 3" key="1">
    <citation type="submission" date="2020-07" db="EMBL/GenBank/DDBJ databases">
        <title>Comparative genomics of pyrophilous fungi reveals a link between fire events and developmental genes.</title>
        <authorList>
            <consortium name="DOE Joint Genome Institute"/>
            <person name="Steindorff A.S."/>
            <person name="Carver A."/>
            <person name="Calhoun S."/>
            <person name="Stillman K."/>
            <person name="Liu H."/>
            <person name="Lipzen A."/>
            <person name="Pangilinan J."/>
            <person name="Labutti K."/>
            <person name="Bruns T.D."/>
            <person name="Grigoriev I.V."/>
        </authorList>
    </citation>
    <scope>NUCLEOTIDE SEQUENCE [LARGE SCALE GENOMIC DNA]</scope>
    <source>
        <strain evidence="2 3">CBS 144469</strain>
    </source>
</reference>
<accession>A0A8H6I5D9</accession>
<dbReference type="InterPro" id="IPR046496">
    <property type="entry name" value="DUF6589"/>
</dbReference>
<evidence type="ECO:0000259" key="1">
    <source>
        <dbReference type="Pfam" id="PF20231"/>
    </source>
</evidence>